<dbReference type="VEuPathDB" id="TriTrypDB:TCDM_12898"/>
<dbReference type="EMBL" id="AYLP01000745">
    <property type="protein sequence ID" value="ESS55618.1"/>
    <property type="molecule type" value="Genomic_DNA"/>
</dbReference>
<accession>V5AU53</accession>
<evidence type="ECO:0000256" key="1">
    <source>
        <dbReference type="SAM" id="MobiDB-lite"/>
    </source>
</evidence>
<dbReference type="AlphaFoldDB" id="V5AU53"/>
<gene>
    <name evidence="2" type="ORF">TCDM_12898</name>
</gene>
<protein>
    <submittedName>
        <fullName evidence="2">Uncharacterized protein</fullName>
    </submittedName>
</protein>
<dbReference type="Proteomes" id="UP000017861">
    <property type="component" value="Unassembled WGS sequence"/>
</dbReference>
<organism evidence="2 3">
    <name type="scientific">Trypanosoma cruzi Dm28c</name>
    <dbReference type="NCBI Taxonomy" id="1416333"/>
    <lineage>
        <taxon>Eukaryota</taxon>
        <taxon>Discoba</taxon>
        <taxon>Euglenozoa</taxon>
        <taxon>Kinetoplastea</taxon>
        <taxon>Metakinetoplastina</taxon>
        <taxon>Trypanosomatida</taxon>
        <taxon>Trypanosomatidae</taxon>
        <taxon>Trypanosoma</taxon>
        <taxon>Schizotrypanum</taxon>
    </lineage>
</organism>
<proteinExistence type="predicted"/>
<feature type="compositionally biased region" description="Basic and acidic residues" evidence="1">
    <location>
        <begin position="296"/>
        <end position="305"/>
    </location>
</feature>
<evidence type="ECO:0000313" key="2">
    <source>
        <dbReference type="EMBL" id="ESS55618.1"/>
    </source>
</evidence>
<sequence length="321" mass="35505">MDGAVFFRPRKQPAAPRRFLMADCAASNSPGCAAHVACRCVVSINTTQLTSQQSLFLLGCAPLQKRMDRPREGVSLVNGHVKAGTKCGGRDMLGSVFIAISVRKVCGRALPKIHELIAGFPIYLQCASARHQTVDGRLNLRAHLVQTITVCASEVDGDSGDDVIPYTRGPSVNVQCKEMQYLILCTGAIFQGEGAGGQRHRVREKWSPKIALRRMGVDPPSLSREIALGKRGCWHAPSHQTMPLVRLCVYAVWRPSPRGGRLALTRRLRVPQEDRRPPQCEIRVPTSDYALPPPESKAEHSDPQRPRRHWRSRCSVSVLQQ</sequence>
<evidence type="ECO:0000313" key="3">
    <source>
        <dbReference type="Proteomes" id="UP000017861"/>
    </source>
</evidence>
<comment type="caution">
    <text evidence="2">The sequence shown here is derived from an EMBL/GenBank/DDBJ whole genome shotgun (WGS) entry which is preliminary data.</text>
</comment>
<name>V5AU53_TRYCR</name>
<feature type="region of interest" description="Disordered" evidence="1">
    <location>
        <begin position="273"/>
        <end position="321"/>
    </location>
</feature>
<reference evidence="2 3" key="1">
    <citation type="journal article" date="2014" name="Genome Announc.">
        <title>Trypanosoma cruzi Clone Dm28c Draft Genome Sequence.</title>
        <authorList>
            <person name="Grisard E.C."/>
            <person name="Teixeira S.M."/>
            <person name="de Almeida L.G."/>
            <person name="Stoco P.H."/>
            <person name="Gerber A.L."/>
            <person name="Talavera-Lopez C."/>
            <person name="Lima O.C."/>
            <person name="Andersson B."/>
            <person name="de Vasconcelos A.T."/>
        </authorList>
    </citation>
    <scope>NUCLEOTIDE SEQUENCE [LARGE SCALE GENOMIC DNA]</scope>
    <source>
        <strain evidence="2 3">Dm28c</strain>
    </source>
</reference>